<evidence type="ECO:0000256" key="1">
    <source>
        <dbReference type="SAM" id="MobiDB-lite"/>
    </source>
</evidence>
<comment type="caution">
    <text evidence="2">The sequence shown here is derived from an EMBL/GenBank/DDBJ whole genome shotgun (WGS) entry which is preliminary data.</text>
</comment>
<reference evidence="2 3" key="1">
    <citation type="submission" date="2020-10" db="EMBL/GenBank/DDBJ databases">
        <title>Sequencing the genomes of 1000 actinobacteria strains.</title>
        <authorList>
            <person name="Klenk H.-P."/>
        </authorList>
    </citation>
    <scope>NUCLEOTIDE SEQUENCE [LARGE SCALE GENOMIC DNA]</scope>
    <source>
        <strain evidence="2 3">DSM 45157</strain>
    </source>
</reference>
<feature type="region of interest" description="Disordered" evidence="1">
    <location>
        <begin position="1"/>
        <end position="29"/>
    </location>
</feature>
<evidence type="ECO:0000313" key="2">
    <source>
        <dbReference type="EMBL" id="MBE1460478.1"/>
    </source>
</evidence>
<sequence>MTRTNTDLWIRDEEPSQDSGPWGWHARGGNTIVGWPNTWTTTGPEPGRDGSGAVRAVWGIVRH</sequence>
<accession>A0ABR9HNA7</accession>
<gene>
    <name evidence="2" type="ORF">H4W79_004692</name>
</gene>
<dbReference type="EMBL" id="JADBDY010000001">
    <property type="protein sequence ID" value="MBE1460478.1"/>
    <property type="molecule type" value="Genomic_DNA"/>
</dbReference>
<organism evidence="2 3">
    <name type="scientific">Nocardiopsis terrae</name>
    <dbReference type="NCBI Taxonomy" id="372655"/>
    <lineage>
        <taxon>Bacteria</taxon>
        <taxon>Bacillati</taxon>
        <taxon>Actinomycetota</taxon>
        <taxon>Actinomycetes</taxon>
        <taxon>Streptosporangiales</taxon>
        <taxon>Nocardiopsidaceae</taxon>
        <taxon>Nocardiopsis</taxon>
    </lineage>
</organism>
<protein>
    <submittedName>
        <fullName evidence="2">Uncharacterized protein</fullName>
    </submittedName>
</protein>
<proteinExistence type="predicted"/>
<keyword evidence="3" id="KW-1185">Reference proteome</keyword>
<evidence type="ECO:0000313" key="3">
    <source>
        <dbReference type="Proteomes" id="UP000598217"/>
    </source>
</evidence>
<name>A0ABR9HNA7_9ACTN</name>
<dbReference type="RefSeq" id="WP_191267511.1">
    <property type="nucleotide sequence ID" value="NZ_BMXJ01000001.1"/>
</dbReference>
<dbReference type="Proteomes" id="UP000598217">
    <property type="component" value="Unassembled WGS sequence"/>
</dbReference>